<accession>A0AAE0Y0Q9</accession>
<evidence type="ECO:0000313" key="8">
    <source>
        <dbReference type="Proteomes" id="UP001283361"/>
    </source>
</evidence>
<dbReference type="GO" id="GO:0006511">
    <property type="term" value="P:ubiquitin-dependent protein catabolic process"/>
    <property type="evidence" value="ECO:0007669"/>
    <property type="project" value="TreeGrafter"/>
</dbReference>
<dbReference type="GO" id="GO:0005634">
    <property type="term" value="C:nucleus"/>
    <property type="evidence" value="ECO:0007669"/>
    <property type="project" value="TreeGrafter"/>
</dbReference>
<dbReference type="InterPro" id="IPR051834">
    <property type="entry name" value="RING_finger_E3_ligase"/>
</dbReference>
<keyword evidence="2 4" id="KW-0863">Zinc-finger</keyword>
<dbReference type="GO" id="GO:0008270">
    <property type="term" value="F:zinc ion binding"/>
    <property type="evidence" value="ECO:0007669"/>
    <property type="project" value="UniProtKB-KW"/>
</dbReference>
<name>A0AAE0Y0Q9_9GAST</name>
<feature type="domain" description="RING-type" evidence="6">
    <location>
        <begin position="563"/>
        <end position="604"/>
    </location>
</feature>
<reference evidence="7" key="1">
    <citation type="journal article" date="2023" name="G3 (Bethesda)">
        <title>A reference genome for the long-term kleptoplast-retaining sea slug Elysia crispata morphotype clarki.</title>
        <authorList>
            <person name="Eastman K.E."/>
            <person name="Pendleton A.L."/>
            <person name="Shaikh M.A."/>
            <person name="Suttiyut T."/>
            <person name="Ogas R."/>
            <person name="Tomko P."/>
            <person name="Gavelis G."/>
            <person name="Widhalm J.R."/>
            <person name="Wisecaver J.H."/>
        </authorList>
    </citation>
    <scope>NUCLEOTIDE SEQUENCE</scope>
    <source>
        <strain evidence="7">ECLA1</strain>
    </source>
</reference>
<dbReference type="Gene3D" id="3.30.40.10">
    <property type="entry name" value="Zinc/RING finger domain, C3HC4 (zinc finger)"/>
    <property type="match status" value="1"/>
</dbReference>
<comment type="caution">
    <text evidence="7">The sequence shown here is derived from an EMBL/GenBank/DDBJ whole genome shotgun (WGS) entry which is preliminary data.</text>
</comment>
<dbReference type="SMART" id="SM00184">
    <property type="entry name" value="RING"/>
    <property type="match status" value="1"/>
</dbReference>
<evidence type="ECO:0000256" key="3">
    <source>
        <dbReference type="ARBA" id="ARBA00022833"/>
    </source>
</evidence>
<dbReference type="InterPro" id="IPR013083">
    <property type="entry name" value="Znf_RING/FYVE/PHD"/>
</dbReference>
<evidence type="ECO:0000259" key="6">
    <source>
        <dbReference type="PROSITE" id="PS50089"/>
    </source>
</evidence>
<feature type="compositionally biased region" description="Basic and acidic residues" evidence="5">
    <location>
        <begin position="323"/>
        <end position="344"/>
    </location>
</feature>
<dbReference type="Proteomes" id="UP001283361">
    <property type="component" value="Unassembled WGS sequence"/>
</dbReference>
<evidence type="ECO:0000313" key="7">
    <source>
        <dbReference type="EMBL" id="KAK3728675.1"/>
    </source>
</evidence>
<organism evidence="7 8">
    <name type="scientific">Elysia crispata</name>
    <name type="common">lettuce slug</name>
    <dbReference type="NCBI Taxonomy" id="231223"/>
    <lineage>
        <taxon>Eukaryota</taxon>
        <taxon>Metazoa</taxon>
        <taxon>Spiralia</taxon>
        <taxon>Lophotrochozoa</taxon>
        <taxon>Mollusca</taxon>
        <taxon>Gastropoda</taxon>
        <taxon>Heterobranchia</taxon>
        <taxon>Euthyneura</taxon>
        <taxon>Panpulmonata</taxon>
        <taxon>Sacoglossa</taxon>
        <taxon>Placobranchoidea</taxon>
        <taxon>Plakobranchidae</taxon>
        <taxon>Elysia</taxon>
    </lineage>
</organism>
<feature type="region of interest" description="Disordered" evidence="5">
    <location>
        <begin position="312"/>
        <end position="344"/>
    </location>
</feature>
<dbReference type="GO" id="GO:0061630">
    <property type="term" value="F:ubiquitin protein ligase activity"/>
    <property type="evidence" value="ECO:0007669"/>
    <property type="project" value="TreeGrafter"/>
</dbReference>
<dbReference type="AlphaFoldDB" id="A0AAE0Y0Q9"/>
<evidence type="ECO:0000256" key="2">
    <source>
        <dbReference type="ARBA" id="ARBA00022771"/>
    </source>
</evidence>
<gene>
    <name evidence="7" type="ORF">RRG08_041859</name>
</gene>
<protein>
    <recommendedName>
        <fullName evidence="6">RING-type domain-containing protein</fullName>
    </recommendedName>
</protein>
<keyword evidence="1" id="KW-0479">Metal-binding</keyword>
<keyword evidence="8" id="KW-1185">Reference proteome</keyword>
<keyword evidence="3" id="KW-0862">Zinc</keyword>
<feature type="region of interest" description="Disordered" evidence="5">
    <location>
        <begin position="152"/>
        <end position="188"/>
    </location>
</feature>
<dbReference type="EMBL" id="JAWDGP010007174">
    <property type="protein sequence ID" value="KAK3728675.1"/>
    <property type="molecule type" value="Genomic_DNA"/>
</dbReference>
<dbReference type="PANTHER" id="PTHR45931:SF3">
    <property type="entry name" value="RING ZINC FINGER-CONTAINING PROTEIN"/>
    <property type="match status" value="1"/>
</dbReference>
<dbReference type="Pfam" id="PF13639">
    <property type="entry name" value="zf-RING_2"/>
    <property type="match status" value="1"/>
</dbReference>
<dbReference type="PROSITE" id="PS50089">
    <property type="entry name" value="ZF_RING_2"/>
    <property type="match status" value="1"/>
</dbReference>
<proteinExistence type="predicted"/>
<sequence>MEATEAFSGHNSNHRKPMASVASPSVLEGLKRTLSGRCCDQSSDNSSIDPILDIFGNPVFLESCGEETDLPSRRLCGEFKTKIQDETQLTNRQIRASSCSHLASNSVPSDYQFLDKKEVDSNLLIKSKSGDNKAVPEVEILVTDTKDYAAMTTSPPKPLGARPKVFSHTKGQTRSKSQKRRKTKNELCAENVNDCKNEQKTSRAKSKTKKKKVRTNANKKWKPVDITEFGFNFSLISRLDLDEDDADTDNDTAGNEYPEEPVCVSNGDNDSSDDAEFFLSLGINVFEDYGDSGAEPFLNWNGVSLSIDADPSLQTVTPKSHKRQESSGKEKIKLKSTESKSSPYKEDNIMKENKKPLLKRPKCFMRHVDNRIRKSDKYSLYELECSSRKKVYIRRDKQRRVEKAHKAVKSKNCVSIFNNRGKKKLYMHHRLVKMHDLCLDFRSSSKRLPLPPKPKWDVDLNSAKQIFKANHNTGRVDRARPAPVQNLRHTIDENNTPNHLDFDLASFLISLQHREMTPEDYDMLLRLDDTVKPKTVSMNVLETLKTDIVGPGDVGKDDEIVLCAICMDPYISGDKRKFLPCGHDFHASCVDTWLKNSSMNCPLDGLPVDSS</sequence>
<evidence type="ECO:0000256" key="5">
    <source>
        <dbReference type="SAM" id="MobiDB-lite"/>
    </source>
</evidence>
<dbReference type="SUPFAM" id="SSF57850">
    <property type="entry name" value="RING/U-box"/>
    <property type="match status" value="1"/>
</dbReference>
<evidence type="ECO:0000256" key="1">
    <source>
        <dbReference type="ARBA" id="ARBA00022723"/>
    </source>
</evidence>
<dbReference type="InterPro" id="IPR001841">
    <property type="entry name" value="Znf_RING"/>
</dbReference>
<feature type="compositionally biased region" description="Basic residues" evidence="5">
    <location>
        <begin position="165"/>
        <end position="183"/>
    </location>
</feature>
<dbReference type="PANTHER" id="PTHR45931">
    <property type="entry name" value="SI:CH211-59O9.10"/>
    <property type="match status" value="1"/>
</dbReference>
<evidence type="ECO:0000256" key="4">
    <source>
        <dbReference type="PROSITE-ProRule" id="PRU00175"/>
    </source>
</evidence>
<feature type="region of interest" description="Disordered" evidence="5">
    <location>
        <begin position="1"/>
        <end position="22"/>
    </location>
</feature>